<reference evidence="2" key="2">
    <citation type="submission" date="2020-09" db="EMBL/GenBank/DDBJ databases">
        <authorList>
            <person name="Sun Q."/>
            <person name="Ohkuma M."/>
        </authorList>
    </citation>
    <scope>NUCLEOTIDE SEQUENCE</scope>
    <source>
        <strain evidence="2">JCM 4646</strain>
    </source>
</reference>
<feature type="compositionally biased region" description="Pro residues" evidence="1">
    <location>
        <begin position="1"/>
        <end position="16"/>
    </location>
</feature>
<evidence type="ECO:0000256" key="1">
    <source>
        <dbReference type="SAM" id="MobiDB-lite"/>
    </source>
</evidence>
<protein>
    <submittedName>
        <fullName evidence="2">Uncharacterized protein</fullName>
    </submittedName>
</protein>
<accession>A0A919FJJ8</accession>
<proteinExistence type="predicted"/>
<feature type="region of interest" description="Disordered" evidence="1">
    <location>
        <begin position="1"/>
        <end position="48"/>
    </location>
</feature>
<reference evidence="2" key="1">
    <citation type="journal article" date="2014" name="Int. J. Syst. Evol. Microbiol.">
        <title>Complete genome sequence of Corynebacterium casei LMG S-19264T (=DSM 44701T), isolated from a smear-ripened cheese.</title>
        <authorList>
            <consortium name="US DOE Joint Genome Institute (JGI-PGF)"/>
            <person name="Walter F."/>
            <person name="Albersmeier A."/>
            <person name="Kalinowski J."/>
            <person name="Ruckert C."/>
        </authorList>
    </citation>
    <scope>NUCLEOTIDE SEQUENCE</scope>
    <source>
        <strain evidence="2">JCM 4646</strain>
    </source>
</reference>
<dbReference type="Proteomes" id="UP000617734">
    <property type="component" value="Unassembled WGS sequence"/>
</dbReference>
<dbReference type="GeneID" id="95352512"/>
<sequence>MSPTPSPTPSPSPSAGPSPRTAPATPPARSADPGRAYAPARAERPPLPPVPAPYQLPFHYGALHTVGLDYLVAPGPVRDLLAEHHPDLAAADFDGRACVSLNYQLYFAQYPGGGGITQEVEVNIVAHPAAAAGRLAAIGYGEYARGVDQTKLLGIARIHVLCDNPLAIDAGRRLYAEPKSPGRFESVMPSLNGPADGRAWSVVCRQATPGADGGVGPAGRTLFSFSADLAGLTPEPVNSAPVTGYGTDPAAGLLAGPMNVYQPYHYHELDGSTASRVALTVEDRAAGAGRDLALLVGDAPAAGVWTFQSAPVAAHNRPYYIPSKP</sequence>
<keyword evidence="3" id="KW-1185">Reference proteome</keyword>
<dbReference type="RefSeq" id="WP_229927307.1">
    <property type="nucleotide sequence ID" value="NZ_BNBO01000007.1"/>
</dbReference>
<gene>
    <name evidence="2" type="ORF">GCM10018781_20360</name>
</gene>
<comment type="caution">
    <text evidence="2">The sequence shown here is derived from an EMBL/GenBank/DDBJ whole genome shotgun (WGS) entry which is preliminary data.</text>
</comment>
<evidence type="ECO:0000313" key="3">
    <source>
        <dbReference type="Proteomes" id="UP000617734"/>
    </source>
</evidence>
<dbReference type="EMBL" id="BNBO01000007">
    <property type="protein sequence ID" value="GHH66430.1"/>
    <property type="molecule type" value="Genomic_DNA"/>
</dbReference>
<name>A0A919FJJ8_9ACTN</name>
<feature type="compositionally biased region" description="Low complexity" evidence="1">
    <location>
        <begin position="17"/>
        <end position="40"/>
    </location>
</feature>
<dbReference type="AlphaFoldDB" id="A0A919FJJ8"/>
<organism evidence="2 3">
    <name type="scientific">Kitasatospora indigofera</name>
    <dbReference type="NCBI Taxonomy" id="67307"/>
    <lineage>
        <taxon>Bacteria</taxon>
        <taxon>Bacillati</taxon>
        <taxon>Actinomycetota</taxon>
        <taxon>Actinomycetes</taxon>
        <taxon>Kitasatosporales</taxon>
        <taxon>Streptomycetaceae</taxon>
        <taxon>Kitasatospora</taxon>
    </lineage>
</organism>
<evidence type="ECO:0000313" key="2">
    <source>
        <dbReference type="EMBL" id="GHH66430.1"/>
    </source>
</evidence>